<evidence type="ECO:0008006" key="4">
    <source>
        <dbReference type="Google" id="ProtNLM"/>
    </source>
</evidence>
<dbReference type="InterPro" id="IPR007157">
    <property type="entry name" value="PspA_VIPP1"/>
</dbReference>
<dbReference type="Proteomes" id="UP000048984">
    <property type="component" value="Unassembled WGS sequence"/>
</dbReference>
<dbReference type="AlphaFoldDB" id="A0A0P6VYS7"/>
<comment type="caution">
    <text evidence="2">The sequence shown here is derived from an EMBL/GenBank/DDBJ whole genome shotgun (WGS) entry which is preliminary data.</text>
</comment>
<reference evidence="2 3" key="2">
    <citation type="submission" date="2015-10" db="EMBL/GenBank/DDBJ databases">
        <title>Draft Genome Sequence of Prosthecomicrobium hirschii ATCC 27832.</title>
        <authorList>
            <person name="Daniel J."/>
            <person name="Givan S.A."/>
            <person name="Brun Y.V."/>
            <person name="Brown P.J."/>
        </authorList>
    </citation>
    <scope>NUCLEOTIDE SEQUENCE [LARGE SCALE GENOMIC DNA]</scope>
    <source>
        <strain evidence="2 3">16</strain>
    </source>
</reference>
<evidence type="ECO:0000313" key="3">
    <source>
        <dbReference type="Proteomes" id="UP000048984"/>
    </source>
</evidence>
<dbReference type="Pfam" id="PF04012">
    <property type="entry name" value="PspA_IM30"/>
    <property type="match status" value="1"/>
</dbReference>
<dbReference type="EMBL" id="LJYW01000001">
    <property type="protein sequence ID" value="KPL50838.1"/>
    <property type="molecule type" value="Genomic_DNA"/>
</dbReference>
<dbReference type="STRING" id="665126.ABB55_00155"/>
<name>A0A0P6VYS7_9HYPH</name>
<evidence type="ECO:0000256" key="1">
    <source>
        <dbReference type="ARBA" id="ARBA00043985"/>
    </source>
</evidence>
<evidence type="ECO:0000313" key="2">
    <source>
        <dbReference type="EMBL" id="KPL50838.1"/>
    </source>
</evidence>
<accession>A0A0P6VYS7</accession>
<proteinExistence type="inferred from homology"/>
<comment type="similarity">
    <text evidence="1">Belongs to the PspA/Vipp/IM30 family.</text>
</comment>
<keyword evidence="3" id="KW-1185">Reference proteome</keyword>
<sequence>MLKTIITLMRGEAAAAEEAFADRHALALLDQQIRDGAAALAEARKALAVAIAGDRAEEGVIAAAEARIRDLEARVMAALEVGDDGLAEEGAAAIAGLEADRSAAADSRRLFAAEIGRLKAHVADAEARLARLDRGRRTARAAEAVRTLRRGRIEAPSLHRATLREAETTLERLRSRQRHVADAEAALDGLERETGPDAVAARMAAAGHGSRPSATANDVIARLRRRMAGDPPAGL</sequence>
<reference evidence="2 3" key="1">
    <citation type="submission" date="2015-09" db="EMBL/GenBank/DDBJ databases">
        <authorList>
            <person name="Jackson K.R."/>
            <person name="Lunt B.L."/>
            <person name="Fisher J.N.B."/>
            <person name="Gardner A.V."/>
            <person name="Bailey M.E."/>
            <person name="Deus L.M."/>
            <person name="Earl A.S."/>
            <person name="Gibby P.D."/>
            <person name="Hartmann K.A."/>
            <person name="Liu J.E."/>
            <person name="Manci A.M."/>
            <person name="Nielsen D.A."/>
            <person name="Solomon M.B."/>
            <person name="Breakwell D.P."/>
            <person name="Burnett S.H."/>
            <person name="Grose J.H."/>
        </authorList>
    </citation>
    <scope>NUCLEOTIDE SEQUENCE [LARGE SCALE GENOMIC DNA]</scope>
    <source>
        <strain evidence="2 3">16</strain>
    </source>
</reference>
<organism evidence="2 3">
    <name type="scientific">Prosthecodimorpha hirschii</name>
    <dbReference type="NCBI Taxonomy" id="665126"/>
    <lineage>
        <taxon>Bacteria</taxon>
        <taxon>Pseudomonadati</taxon>
        <taxon>Pseudomonadota</taxon>
        <taxon>Alphaproteobacteria</taxon>
        <taxon>Hyphomicrobiales</taxon>
        <taxon>Ancalomicrobiaceae</taxon>
        <taxon>Prosthecodimorpha</taxon>
    </lineage>
</organism>
<gene>
    <name evidence="2" type="ORF">ABB55_00155</name>
</gene>
<dbReference type="RefSeq" id="WP_054357001.1">
    <property type="nucleotide sequence ID" value="NZ_LJYW01000001.1"/>
</dbReference>
<protein>
    <recommendedName>
        <fullName evidence="4">PspA/IM30 family protein</fullName>
    </recommendedName>
</protein>